<dbReference type="PANTHER" id="PTHR32125:SF4">
    <property type="entry name" value="2-C-METHYL-D-ERYTHRITOL 4-PHOSPHATE CYTIDYLYLTRANSFERASE, CHLOROPLASTIC"/>
    <property type="match status" value="1"/>
</dbReference>
<dbReference type="Gene3D" id="3.90.550.10">
    <property type="entry name" value="Spore Coat Polysaccharide Biosynthesis Protein SpsA, Chain A"/>
    <property type="match status" value="1"/>
</dbReference>
<dbReference type="InterPro" id="IPR001228">
    <property type="entry name" value="IspD"/>
</dbReference>
<sequence length="228" mass="25147">MLVSVIIVAAGNGRRMGNVKKQFLELCGVPVVAYSIKKFNSLDIVDDIILVTSKEDILFCKNIVKKYGFNKISSVICGGDTRCESVFCGIKSVASNCDLVAIHDAARPLIKEEDIRAVINEALESNAAVLAVNSKDTVKISDSNNNVYQTPARNRVWQIQTPQVFRYDLIAKAYGAIKDSFDNFTDDASVAEHFGINVKIVPGSYDNIKITTQEDMNIAEFLIKKQFG</sequence>
<evidence type="ECO:0000256" key="1">
    <source>
        <dbReference type="ARBA" id="ARBA00022679"/>
    </source>
</evidence>
<dbReference type="InterPro" id="IPR050088">
    <property type="entry name" value="IspD/TarI_cytidylyltransf_bact"/>
</dbReference>
<dbReference type="GO" id="GO:0008299">
    <property type="term" value="P:isoprenoid biosynthetic process"/>
    <property type="evidence" value="ECO:0007669"/>
    <property type="project" value="InterPro"/>
</dbReference>
<protein>
    <submittedName>
        <fullName evidence="3">2-C-methyl-D-erythritol 4-phosphate cytidylyltransferase</fullName>
        <ecNumber evidence="3">2.7.7.60</ecNumber>
    </submittedName>
</protein>
<dbReference type="InterPro" id="IPR029044">
    <property type="entry name" value="Nucleotide-diphossugar_trans"/>
</dbReference>
<dbReference type="Pfam" id="PF01128">
    <property type="entry name" value="IspD"/>
    <property type="match status" value="1"/>
</dbReference>
<dbReference type="PANTHER" id="PTHR32125">
    <property type="entry name" value="2-C-METHYL-D-ERYTHRITOL 4-PHOSPHATE CYTIDYLYLTRANSFERASE, CHLOROPLASTIC"/>
    <property type="match status" value="1"/>
</dbReference>
<evidence type="ECO:0000313" key="3">
    <source>
        <dbReference type="EMBL" id="MPN15450.1"/>
    </source>
</evidence>
<dbReference type="AlphaFoldDB" id="A0A645FND1"/>
<dbReference type="NCBIfam" id="TIGR00453">
    <property type="entry name" value="ispD"/>
    <property type="match status" value="1"/>
</dbReference>
<organism evidence="3">
    <name type="scientific">bioreactor metagenome</name>
    <dbReference type="NCBI Taxonomy" id="1076179"/>
    <lineage>
        <taxon>unclassified sequences</taxon>
        <taxon>metagenomes</taxon>
        <taxon>ecological metagenomes</taxon>
    </lineage>
</organism>
<comment type="caution">
    <text evidence="3">The sequence shown here is derived from an EMBL/GenBank/DDBJ whole genome shotgun (WGS) entry which is preliminary data.</text>
</comment>
<dbReference type="EMBL" id="VSSQ01062220">
    <property type="protein sequence ID" value="MPN15450.1"/>
    <property type="molecule type" value="Genomic_DNA"/>
</dbReference>
<keyword evidence="2 3" id="KW-0548">Nucleotidyltransferase</keyword>
<proteinExistence type="inferred from homology"/>
<keyword evidence="1 3" id="KW-0808">Transferase</keyword>
<dbReference type="SUPFAM" id="SSF53448">
    <property type="entry name" value="Nucleotide-diphospho-sugar transferases"/>
    <property type="match status" value="1"/>
</dbReference>
<gene>
    <name evidence="3" type="primary">ispD_25</name>
    <name evidence="3" type="ORF">SDC9_162784</name>
</gene>
<dbReference type="HAMAP" id="MF_00108">
    <property type="entry name" value="IspD"/>
    <property type="match status" value="1"/>
</dbReference>
<evidence type="ECO:0000256" key="2">
    <source>
        <dbReference type="ARBA" id="ARBA00022695"/>
    </source>
</evidence>
<dbReference type="CDD" id="cd02516">
    <property type="entry name" value="CDP-ME_synthetase"/>
    <property type="match status" value="1"/>
</dbReference>
<dbReference type="EC" id="2.7.7.60" evidence="3"/>
<dbReference type="InterPro" id="IPR034683">
    <property type="entry name" value="IspD/TarI"/>
</dbReference>
<dbReference type="FunFam" id="3.90.550.10:FF:000003">
    <property type="entry name" value="2-C-methyl-D-erythritol 4-phosphate cytidylyltransferase"/>
    <property type="match status" value="1"/>
</dbReference>
<reference evidence="3" key="1">
    <citation type="submission" date="2019-08" db="EMBL/GenBank/DDBJ databases">
        <authorList>
            <person name="Kucharzyk K."/>
            <person name="Murdoch R.W."/>
            <person name="Higgins S."/>
            <person name="Loffler F."/>
        </authorList>
    </citation>
    <scope>NUCLEOTIDE SEQUENCE</scope>
</reference>
<accession>A0A645FND1</accession>
<name>A0A645FND1_9ZZZZ</name>
<dbReference type="GO" id="GO:0050518">
    <property type="term" value="F:2-C-methyl-D-erythritol 4-phosphate cytidylyltransferase activity"/>
    <property type="evidence" value="ECO:0007669"/>
    <property type="project" value="UniProtKB-EC"/>
</dbReference>